<protein>
    <recommendedName>
        <fullName evidence="4">Lipoprotein</fullName>
    </recommendedName>
</protein>
<dbReference type="RefSeq" id="WP_013255696.1">
    <property type="nucleotide sequence ID" value="NC_014364.1"/>
</dbReference>
<dbReference type="PROSITE" id="PS51257">
    <property type="entry name" value="PROKAR_LIPOPROTEIN"/>
    <property type="match status" value="1"/>
</dbReference>
<dbReference type="STRING" id="573413.Spirs_3139"/>
<dbReference type="HOGENOM" id="CLU_1004387_0_0_12"/>
<feature type="compositionally biased region" description="Acidic residues" evidence="1">
    <location>
        <begin position="165"/>
        <end position="178"/>
    </location>
</feature>
<organism evidence="2 3">
    <name type="scientific">Sediminispirochaeta smaragdinae (strain DSM 11293 / JCM 15392 / SEBR 4228)</name>
    <name type="common">Spirochaeta smaragdinae</name>
    <dbReference type="NCBI Taxonomy" id="573413"/>
    <lineage>
        <taxon>Bacteria</taxon>
        <taxon>Pseudomonadati</taxon>
        <taxon>Spirochaetota</taxon>
        <taxon>Spirochaetia</taxon>
        <taxon>Spirochaetales</taxon>
        <taxon>Spirochaetaceae</taxon>
        <taxon>Sediminispirochaeta</taxon>
    </lineage>
</organism>
<evidence type="ECO:0000256" key="1">
    <source>
        <dbReference type="SAM" id="MobiDB-lite"/>
    </source>
</evidence>
<evidence type="ECO:0000313" key="2">
    <source>
        <dbReference type="EMBL" id="ADK82237.1"/>
    </source>
</evidence>
<gene>
    <name evidence="2" type="ordered locus">Spirs_3139</name>
</gene>
<evidence type="ECO:0008006" key="4">
    <source>
        <dbReference type="Google" id="ProtNLM"/>
    </source>
</evidence>
<dbReference type="KEGG" id="ssm:Spirs_3139"/>
<proteinExistence type="predicted"/>
<accession>E1R5A9</accession>
<sequence>MHNKRSGIPKLLVLFVVIAFAVSSCTAISNTVSKAKSSINRRAENAILSATGIAGLQDSMLAMVVYTHAFFAGGFMYGYENFNEGEGVEWRIQVSTDDEESRLTVERALLKRNEDGSGWWQLRYSDNESDLLSEALIGKEYELLAFRYRDQESGEIREWLPEQNETSDQEDAEEEEPPEYYQGPWESHVVGTSVIQVPAGTFNAQEVLLEEKTKSHYTDEAGNDQTKTGILRYQWWISDEVSGKLVKYRWEDSSEGSVFTGELISNKTGYKTQLSSF</sequence>
<dbReference type="OrthoDB" id="368244at2"/>
<dbReference type="eggNOG" id="ENOG502ZNAN">
    <property type="taxonomic scope" value="Bacteria"/>
</dbReference>
<name>E1R5A9_SEDSS</name>
<dbReference type="AlphaFoldDB" id="E1R5A9"/>
<keyword evidence="3" id="KW-1185">Reference proteome</keyword>
<feature type="region of interest" description="Disordered" evidence="1">
    <location>
        <begin position="157"/>
        <end position="182"/>
    </location>
</feature>
<dbReference type="Proteomes" id="UP000002318">
    <property type="component" value="Chromosome"/>
</dbReference>
<dbReference type="EMBL" id="CP002116">
    <property type="protein sequence ID" value="ADK82237.1"/>
    <property type="molecule type" value="Genomic_DNA"/>
</dbReference>
<reference evidence="2 3" key="1">
    <citation type="journal article" date="2010" name="Stand. Genomic Sci.">
        <title>Complete genome sequence of Spirochaeta smaragdinae type strain (SEBR 4228).</title>
        <authorList>
            <person name="Mavromatis K."/>
            <person name="Yasawong M."/>
            <person name="Chertkov O."/>
            <person name="Lapidus A."/>
            <person name="Lucas S."/>
            <person name="Nolan M."/>
            <person name="Del Rio T.G."/>
            <person name="Tice H."/>
            <person name="Cheng J.F."/>
            <person name="Pitluck S."/>
            <person name="Liolios K."/>
            <person name="Ivanova N."/>
            <person name="Tapia R."/>
            <person name="Han C."/>
            <person name="Bruce D."/>
            <person name="Goodwin L."/>
            <person name="Pati A."/>
            <person name="Chen A."/>
            <person name="Palaniappan K."/>
            <person name="Land M."/>
            <person name="Hauser L."/>
            <person name="Chang Y.J."/>
            <person name="Jeffries C.D."/>
            <person name="Detter J.C."/>
            <person name="Rohde M."/>
            <person name="Brambilla E."/>
            <person name="Spring S."/>
            <person name="Goker M."/>
            <person name="Sikorski J."/>
            <person name="Woyke T."/>
            <person name="Bristow J."/>
            <person name="Eisen J.A."/>
            <person name="Markowitz V."/>
            <person name="Hugenholtz P."/>
            <person name="Klenk H.P."/>
            <person name="Kyrpides N.C."/>
        </authorList>
    </citation>
    <scope>NUCLEOTIDE SEQUENCE [LARGE SCALE GENOMIC DNA]</scope>
    <source>
        <strain evidence="3">DSM 11293 / JCM 15392 / SEBR 4228</strain>
    </source>
</reference>
<evidence type="ECO:0000313" key="3">
    <source>
        <dbReference type="Proteomes" id="UP000002318"/>
    </source>
</evidence>